<dbReference type="AlphaFoldDB" id="A0A955I7K0"/>
<gene>
    <name evidence="3" type="ORF">KC640_02875</name>
</gene>
<evidence type="ECO:0000313" key="3">
    <source>
        <dbReference type="EMBL" id="MCA9379347.1"/>
    </source>
</evidence>
<accession>A0A955I7K0</accession>
<reference evidence="3" key="1">
    <citation type="submission" date="2020-04" db="EMBL/GenBank/DDBJ databases">
        <authorList>
            <person name="Zhang T."/>
        </authorList>
    </citation>
    <scope>NUCLEOTIDE SEQUENCE</scope>
    <source>
        <strain evidence="3">HKST-UBA12</strain>
    </source>
</reference>
<evidence type="ECO:0000259" key="2">
    <source>
        <dbReference type="PROSITE" id="PS51841"/>
    </source>
</evidence>
<evidence type="ECO:0000256" key="1">
    <source>
        <dbReference type="SAM" id="MobiDB-lite"/>
    </source>
</evidence>
<reference evidence="3" key="2">
    <citation type="journal article" date="2021" name="Microbiome">
        <title>Successional dynamics and alternative stable states in a saline activated sludge microbial community over 9 years.</title>
        <authorList>
            <person name="Wang Y."/>
            <person name="Ye J."/>
            <person name="Ju F."/>
            <person name="Liu L."/>
            <person name="Boyd J.A."/>
            <person name="Deng Y."/>
            <person name="Parks D.H."/>
            <person name="Jiang X."/>
            <person name="Yin X."/>
            <person name="Woodcroft B.J."/>
            <person name="Tyson G.W."/>
            <person name="Hugenholtz P."/>
            <person name="Polz M.F."/>
            <person name="Zhang T."/>
        </authorList>
    </citation>
    <scope>NUCLEOTIDE SEQUENCE</scope>
    <source>
        <strain evidence="3">HKST-UBA12</strain>
    </source>
</reference>
<dbReference type="EMBL" id="JAGQLI010000150">
    <property type="protein sequence ID" value="MCA9379347.1"/>
    <property type="molecule type" value="Genomic_DNA"/>
</dbReference>
<dbReference type="InterPro" id="IPR036415">
    <property type="entry name" value="Lamin_tail_dom_sf"/>
</dbReference>
<feature type="domain" description="LTD" evidence="2">
    <location>
        <begin position="133"/>
        <end position="235"/>
    </location>
</feature>
<organism evidence="3 4">
    <name type="scientific">Candidatus Dojkabacteria bacterium</name>
    <dbReference type="NCBI Taxonomy" id="2099670"/>
    <lineage>
        <taxon>Bacteria</taxon>
        <taxon>Candidatus Dojkabacteria</taxon>
    </lineage>
</organism>
<proteinExistence type="predicted"/>
<dbReference type="Pfam" id="PF00932">
    <property type="entry name" value="LTD"/>
    <property type="match status" value="1"/>
</dbReference>
<name>A0A955I7K0_9BACT</name>
<comment type="caution">
    <text evidence="3">The sequence shown here is derived from an EMBL/GenBank/DDBJ whole genome shotgun (WGS) entry which is preliminary data.</text>
</comment>
<dbReference type="PROSITE" id="PS51841">
    <property type="entry name" value="LTD"/>
    <property type="match status" value="1"/>
</dbReference>
<protein>
    <submittedName>
        <fullName evidence="3">Lamin tail domain-containing protein</fullName>
    </submittedName>
</protein>
<feature type="compositionally biased region" description="Polar residues" evidence="1">
    <location>
        <begin position="253"/>
        <end position="262"/>
    </location>
</feature>
<dbReference type="Proteomes" id="UP000760819">
    <property type="component" value="Unassembled WGS sequence"/>
</dbReference>
<sequence>MLIIPLKAKTAAQEIYPLLNEFLANPEGADTDLEWIELFYAGEGNFELTGWEIRVDDKVILTFDNQQILAGEYKLLGLPGSKLPNCSSRPCSIRLSLWNGEQEVDSVDYDHTTSSVSWSRTAKGNWTEEYQNSPGAENLPPPPIIKTLLISEIYPSPNSGEEEWIEIFNWGTGDIDLTNWQISDLSSKSNLPGEVISPGQYLLLSDLSITLNNTGDTISLIAPDGEVANELVYGSTKKGEAVARFGTSWELLDSTNRPTPQAANLPRYNEPKPTPTPKRTSPQDSPPPAESLPAATPTLPKYKLPNTKIAILPQVNSAGRLTKLNLSGLWLALGIISFLAARQEKYWQRLACWWQAD</sequence>
<dbReference type="SUPFAM" id="SSF74853">
    <property type="entry name" value="Lamin A/C globular tail domain"/>
    <property type="match status" value="1"/>
</dbReference>
<dbReference type="InterPro" id="IPR001322">
    <property type="entry name" value="Lamin_tail_dom"/>
</dbReference>
<evidence type="ECO:0000313" key="4">
    <source>
        <dbReference type="Proteomes" id="UP000760819"/>
    </source>
</evidence>
<feature type="region of interest" description="Disordered" evidence="1">
    <location>
        <begin position="252"/>
        <end position="300"/>
    </location>
</feature>